<sequence length="125" mass="13561">MQRLGSRRVNGLQFRLQSRESEDVVWVCELPHSAQFCLGTRTGGPCEAPGSSSSDGSRVSSGTRPDLRGVGEAQNVNVKPDQLEKKQNLPAPGPQVLSKGDAGRRRINPAKERTLSYSQLSCELV</sequence>
<proteinExistence type="predicted"/>
<dbReference type="Proteomes" id="UP000322234">
    <property type="component" value="Unassembled WGS sequence"/>
</dbReference>
<feature type="compositionally biased region" description="Low complexity" evidence="1">
    <location>
        <begin position="50"/>
        <end position="62"/>
    </location>
</feature>
<name>A0A6B0RWL9_9CETA</name>
<gene>
    <name evidence="2" type="ORF">E5288_WYG021609</name>
</gene>
<protein>
    <submittedName>
        <fullName evidence="2">Uncharacterized protein</fullName>
    </submittedName>
</protein>
<evidence type="ECO:0000256" key="1">
    <source>
        <dbReference type="SAM" id="MobiDB-lite"/>
    </source>
</evidence>
<accession>A0A6B0RWL9</accession>
<dbReference type="AlphaFoldDB" id="A0A6B0RWL9"/>
<evidence type="ECO:0000313" key="3">
    <source>
        <dbReference type="Proteomes" id="UP000322234"/>
    </source>
</evidence>
<dbReference type="EMBL" id="VBQZ03000114">
    <property type="protein sequence ID" value="MXQ94518.1"/>
    <property type="molecule type" value="Genomic_DNA"/>
</dbReference>
<feature type="compositionally biased region" description="Basic and acidic residues" evidence="1">
    <location>
        <begin position="101"/>
        <end position="111"/>
    </location>
</feature>
<reference evidence="2" key="1">
    <citation type="submission" date="2019-10" db="EMBL/GenBank/DDBJ databases">
        <title>The sequence and de novo assembly of the wild yak genome.</title>
        <authorList>
            <person name="Liu Y."/>
        </authorList>
    </citation>
    <scope>NUCLEOTIDE SEQUENCE [LARGE SCALE GENOMIC DNA]</scope>
    <source>
        <strain evidence="2">WY2019</strain>
    </source>
</reference>
<organism evidence="2 3">
    <name type="scientific">Bos mutus</name>
    <name type="common">wild yak</name>
    <dbReference type="NCBI Taxonomy" id="72004"/>
    <lineage>
        <taxon>Eukaryota</taxon>
        <taxon>Metazoa</taxon>
        <taxon>Chordata</taxon>
        <taxon>Craniata</taxon>
        <taxon>Vertebrata</taxon>
        <taxon>Euteleostomi</taxon>
        <taxon>Mammalia</taxon>
        <taxon>Eutheria</taxon>
        <taxon>Laurasiatheria</taxon>
        <taxon>Artiodactyla</taxon>
        <taxon>Ruminantia</taxon>
        <taxon>Pecora</taxon>
        <taxon>Bovidae</taxon>
        <taxon>Bovinae</taxon>
        <taxon>Bos</taxon>
    </lineage>
</organism>
<evidence type="ECO:0000313" key="2">
    <source>
        <dbReference type="EMBL" id="MXQ94518.1"/>
    </source>
</evidence>
<keyword evidence="3" id="KW-1185">Reference proteome</keyword>
<comment type="caution">
    <text evidence="2">The sequence shown here is derived from an EMBL/GenBank/DDBJ whole genome shotgun (WGS) entry which is preliminary data.</text>
</comment>
<feature type="region of interest" description="Disordered" evidence="1">
    <location>
        <begin position="39"/>
        <end position="111"/>
    </location>
</feature>